<accession>A0A0A1TYG9</accession>
<dbReference type="KEGG" id="eiv:EIN_172050"/>
<name>A0A0A1TYG9_ENTIV</name>
<protein>
    <submittedName>
        <fullName evidence="2">Uncharacterized protein</fullName>
    </submittedName>
</protein>
<proteinExistence type="predicted"/>
<dbReference type="GeneID" id="14883690"/>
<dbReference type="RefSeq" id="XP_004183946.1">
    <property type="nucleotide sequence ID" value="XM_004183898.1"/>
</dbReference>
<keyword evidence="3" id="KW-1185">Reference proteome</keyword>
<gene>
    <name evidence="2" type="ORF">EIN_172050</name>
</gene>
<dbReference type="Proteomes" id="UP000014680">
    <property type="component" value="Unassembled WGS sequence"/>
</dbReference>
<feature type="compositionally biased region" description="Basic and acidic residues" evidence="1">
    <location>
        <begin position="90"/>
        <end position="100"/>
    </location>
</feature>
<organism evidence="2 3">
    <name type="scientific">Entamoeba invadens IP1</name>
    <dbReference type="NCBI Taxonomy" id="370355"/>
    <lineage>
        <taxon>Eukaryota</taxon>
        <taxon>Amoebozoa</taxon>
        <taxon>Evosea</taxon>
        <taxon>Archamoebae</taxon>
        <taxon>Mastigamoebida</taxon>
        <taxon>Entamoebidae</taxon>
        <taxon>Entamoeba</taxon>
    </lineage>
</organism>
<feature type="compositionally biased region" description="Basic residues" evidence="1">
    <location>
        <begin position="101"/>
        <end position="112"/>
    </location>
</feature>
<evidence type="ECO:0000313" key="3">
    <source>
        <dbReference type="Proteomes" id="UP000014680"/>
    </source>
</evidence>
<dbReference type="AlphaFoldDB" id="A0A0A1TYG9"/>
<dbReference type="VEuPathDB" id="AmoebaDB:EIN_172050"/>
<sequence length="112" mass="13223">MEVEESLYVQLQKIKNGEVPIPQVNFNGNNDQIVRRWKMSKVTRLEHLEKIQLDQATSVAQSMEVLPECYYNNVKVDPNMYRFQQNTKQRKGEDEREGKHTRAVKKGKFVLK</sequence>
<dbReference type="EMBL" id="KB207112">
    <property type="protein sequence ID" value="ELP84600.1"/>
    <property type="molecule type" value="Genomic_DNA"/>
</dbReference>
<dbReference type="OMA" id="MEVLPEC"/>
<feature type="region of interest" description="Disordered" evidence="1">
    <location>
        <begin position="85"/>
        <end position="112"/>
    </location>
</feature>
<evidence type="ECO:0000313" key="2">
    <source>
        <dbReference type="EMBL" id="ELP84600.1"/>
    </source>
</evidence>
<reference evidence="2 3" key="1">
    <citation type="submission" date="2012-10" db="EMBL/GenBank/DDBJ databases">
        <authorList>
            <person name="Zafar N."/>
            <person name="Inman J."/>
            <person name="Hall N."/>
            <person name="Lorenzi H."/>
            <person name="Caler E."/>
        </authorList>
    </citation>
    <scope>NUCLEOTIDE SEQUENCE [LARGE SCALE GENOMIC DNA]</scope>
    <source>
        <strain evidence="2 3">IP1</strain>
    </source>
</reference>
<evidence type="ECO:0000256" key="1">
    <source>
        <dbReference type="SAM" id="MobiDB-lite"/>
    </source>
</evidence>